<evidence type="ECO:0000313" key="2">
    <source>
        <dbReference type="Proteomes" id="UP001597180"/>
    </source>
</evidence>
<keyword evidence="2" id="KW-1185">Reference proteome</keyword>
<protein>
    <recommendedName>
        <fullName evidence="3">N-acetyltransferase domain-containing protein</fullName>
    </recommendedName>
</protein>
<gene>
    <name evidence="1" type="ORF">ACFQ4B_22575</name>
</gene>
<dbReference type="Proteomes" id="UP001597180">
    <property type="component" value="Unassembled WGS sequence"/>
</dbReference>
<dbReference type="SUPFAM" id="SSF55729">
    <property type="entry name" value="Acyl-CoA N-acyltransferases (Nat)"/>
    <property type="match status" value="1"/>
</dbReference>
<dbReference type="Gene3D" id="3.40.630.30">
    <property type="match status" value="1"/>
</dbReference>
<dbReference type="InterPro" id="IPR016181">
    <property type="entry name" value="Acyl_CoA_acyltransferase"/>
</dbReference>
<proteinExistence type="predicted"/>
<dbReference type="EMBL" id="JBHTLU010000031">
    <property type="protein sequence ID" value="MFD1222906.1"/>
    <property type="molecule type" value="Genomic_DNA"/>
</dbReference>
<dbReference type="RefSeq" id="WP_345588797.1">
    <property type="nucleotide sequence ID" value="NZ_BAABJG010000015.1"/>
</dbReference>
<name>A0ABW3UR85_9BACL</name>
<accession>A0ABW3UR85</accession>
<sequence>MTTYCKRCVSDEALADVSLFAIENRRELHPSYGTLDMVSLLCSHITQGHLIYITNTDNQVLGMMTYYHGTPEKQFEDKEIAFVNFAIMDKAYRGTRLFVKGLYYMIELIIEAHPDVQELRFNALTENTYLCRLYSKFSSASHTQEGILGEETVFCAKIHHLRTTLTRYIKV</sequence>
<evidence type="ECO:0008006" key="3">
    <source>
        <dbReference type="Google" id="ProtNLM"/>
    </source>
</evidence>
<reference evidence="2" key="1">
    <citation type="journal article" date="2019" name="Int. J. Syst. Evol. Microbiol.">
        <title>The Global Catalogue of Microorganisms (GCM) 10K type strain sequencing project: providing services to taxonomists for standard genome sequencing and annotation.</title>
        <authorList>
            <consortium name="The Broad Institute Genomics Platform"/>
            <consortium name="The Broad Institute Genome Sequencing Center for Infectious Disease"/>
            <person name="Wu L."/>
            <person name="Ma J."/>
        </authorList>
    </citation>
    <scope>NUCLEOTIDE SEQUENCE [LARGE SCALE GENOMIC DNA]</scope>
    <source>
        <strain evidence="2">CCUG 53270</strain>
    </source>
</reference>
<evidence type="ECO:0000313" key="1">
    <source>
        <dbReference type="EMBL" id="MFD1222906.1"/>
    </source>
</evidence>
<organism evidence="1 2">
    <name type="scientific">Paenibacillus vulneris</name>
    <dbReference type="NCBI Taxonomy" id="1133364"/>
    <lineage>
        <taxon>Bacteria</taxon>
        <taxon>Bacillati</taxon>
        <taxon>Bacillota</taxon>
        <taxon>Bacilli</taxon>
        <taxon>Bacillales</taxon>
        <taxon>Paenibacillaceae</taxon>
        <taxon>Paenibacillus</taxon>
    </lineage>
</organism>
<comment type="caution">
    <text evidence="1">The sequence shown here is derived from an EMBL/GenBank/DDBJ whole genome shotgun (WGS) entry which is preliminary data.</text>
</comment>